<dbReference type="AlphaFoldDB" id="A0AAN9J604"/>
<evidence type="ECO:0000256" key="1">
    <source>
        <dbReference type="SAM" id="MobiDB-lite"/>
    </source>
</evidence>
<gene>
    <name evidence="2" type="ORF">RJT34_15746</name>
</gene>
<dbReference type="Proteomes" id="UP001359559">
    <property type="component" value="Unassembled WGS sequence"/>
</dbReference>
<protein>
    <submittedName>
        <fullName evidence="2">Uncharacterized protein</fullName>
    </submittedName>
</protein>
<dbReference type="EMBL" id="JAYKXN010000004">
    <property type="protein sequence ID" value="KAK7292890.1"/>
    <property type="molecule type" value="Genomic_DNA"/>
</dbReference>
<sequence>MEQQRSEGIHDPKSRLIELKGVERKPKPKPWRKFLKQEAEALNIYDKLSDSNRIWWIPKIEAKFIASLRAWALSTRGDEAQKEPKVDWGTEPNRDGPREMKECMFWGFRVGLT</sequence>
<reference evidence="2 3" key="1">
    <citation type="submission" date="2024-01" db="EMBL/GenBank/DDBJ databases">
        <title>The genomes of 5 underutilized Papilionoideae crops provide insights into root nodulation and disease resistance.</title>
        <authorList>
            <person name="Yuan L."/>
        </authorList>
    </citation>
    <scope>NUCLEOTIDE SEQUENCE [LARGE SCALE GENOMIC DNA]</scope>
    <source>
        <strain evidence="2">LY-2023</strain>
        <tissue evidence="2">Leaf</tissue>
    </source>
</reference>
<accession>A0AAN9J604</accession>
<name>A0AAN9J604_CLITE</name>
<evidence type="ECO:0000313" key="2">
    <source>
        <dbReference type="EMBL" id="KAK7292890.1"/>
    </source>
</evidence>
<organism evidence="2 3">
    <name type="scientific">Clitoria ternatea</name>
    <name type="common">Butterfly pea</name>
    <dbReference type="NCBI Taxonomy" id="43366"/>
    <lineage>
        <taxon>Eukaryota</taxon>
        <taxon>Viridiplantae</taxon>
        <taxon>Streptophyta</taxon>
        <taxon>Embryophyta</taxon>
        <taxon>Tracheophyta</taxon>
        <taxon>Spermatophyta</taxon>
        <taxon>Magnoliopsida</taxon>
        <taxon>eudicotyledons</taxon>
        <taxon>Gunneridae</taxon>
        <taxon>Pentapetalae</taxon>
        <taxon>rosids</taxon>
        <taxon>fabids</taxon>
        <taxon>Fabales</taxon>
        <taxon>Fabaceae</taxon>
        <taxon>Papilionoideae</taxon>
        <taxon>50 kb inversion clade</taxon>
        <taxon>NPAAA clade</taxon>
        <taxon>indigoferoid/millettioid clade</taxon>
        <taxon>Phaseoleae</taxon>
        <taxon>Clitoria</taxon>
    </lineage>
</organism>
<feature type="region of interest" description="Disordered" evidence="1">
    <location>
        <begin position="1"/>
        <end position="22"/>
    </location>
</feature>
<comment type="caution">
    <text evidence="2">The sequence shown here is derived from an EMBL/GenBank/DDBJ whole genome shotgun (WGS) entry which is preliminary data.</text>
</comment>
<proteinExistence type="predicted"/>
<keyword evidence="3" id="KW-1185">Reference proteome</keyword>
<evidence type="ECO:0000313" key="3">
    <source>
        <dbReference type="Proteomes" id="UP001359559"/>
    </source>
</evidence>